<evidence type="ECO:0000256" key="1">
    <source>
        <dbReference type="SAM" id="Coils"/>
    </source>
</evidence>
<protein>
    <submittedName>
        <fullName evidence="2">Uncharacterized protein</fullName>
    </submittedName>
</protein>
<keyword evidence="3" id="KW-1185">Reference proteome</keyword>
<evidence type="ECO:0000313" key="2">
    <source>
        <dbReference type="EMBL" id="GBO22879.1"/>
    </source>
</evidence>
<reference evidence="2 3" key="1">
    <citation type="journal article" date="2019" name="Sci. Rep.">
        <title>Orb-weaving spider Araneus ventricosus genome elucidates the spidroin gene catalogue.</title>
        <authorList>
            <person name="Kono N."/>
            <person name="Nakamura H."/>
            <person name="Ohtoshi R."/>
            <person name="Moran D.A.P."/>
            <person name="Shinohara A."/>
            <person name="Yoshida Y."/>
            <person name="Fujiwara M."/>
            <person name="Mori M."/>
            <person name="Tomita M."/>
            <person name="Arakawa K."/>
        </authorList>
    </citation>
    <scope>NUCLEOTIDE SEQUENCE [LARGE SCALE GENOMIC DNA]</scope>
</reference>
<name>A0A4Y2VCA5_ARAVE</name>
<dbReference type="AlphaFoldDB" id="A0A4Y2VCA5"/>
<accession>A0A4Y2VCA5</accession>
<comment type="caution">
    <text evidence="2">The sequence shown here is derived from an EMBL/GenBank/DDBJ whole genome shotgun (WGS) entry which is preliminary data.</text>
</comment>
<feature type="coiled-coil region" evidence="1">
    <location>
        <begin position="68"/>
        <end position="99"/>
    </location>
</feature>
<organism evidence="2 3">
    <name type="scientific">Araneus ventricosus</name>
    <name type="common">Orbweaver spider</name>
    <name type="synonym">Epeira ventricosa</name>
    <dbReference type="NCBI Taxonomy" id="182803"/>
    <lineage>
        <taxon>Eukaryota</taxon>
        <taxon>Metazoa</taxon>
        <taxon>Ecdysozoa</taxon>
        <taxon>Arthropoda</taxon>
        <taxon>Chelicerata</taxon>
        <taxon>Arachnida</taxon>
        <taxon>Araneae</taxon>
        <taxon>Araneomorphae</taxon>
        <taxon>Entelegynae</taxon>
        <taxon>Araneoidea</taxon>
        <taxon>Araneidae</taxon>
        <taxon>Araneus</taxon>
    </lineage>
</organism>
<gene>
    <name evidence="2" type="ORF">AVEN_85007_1</name>
</gene>
<proteinExistence type="predicted"/>
<keyword evidence="1" id="KW-0175">Coiled coil</keyword>
<sequence length="116" mass="13923">MLYFETIKPIISKDEKVELVLTVERILPVVVLRKCIFKYRHYFPNAWKNYPWYMKLFKVKQIFAPKFNKSALEVVEEKQAKLNKQLKEIQENIFQMQKDVKHILSTVKKEGSKESS</sequence>
<dbReference type="OrthoDB" id="1661883at2759"/>
<evidence type="ECO:0000313" key="3">
    <source>
        <dbReference type="Proteomes" id="UP000499080"/>
    </source>
</evidence>
<dbReference type="Proteomes" id="UP000499080">
    <property type="component" value="Unassembled WGS sequence"/>
</dbReference>
<dbReference type="EMBL" id="BGPR01045944">
    <property type="protein sequence ID" value="GBO22879.1"/>
    <property type="molecule type" value="Genomic_DNA"/>
</dbReference>